<dbReference type="InterPro" id="IPR023809">
    <property type="entry name" value="Thiopep_bacteriocin_synth_dom"/>
</dbReference>
<accession>A0ABQ2S162</accession>
<sequence>MTGWLAARLTWPDLEKRSQAQRVRHLQQDLAPEVRRWHYLWHAEGGMHLRLRLCCRGEASRQRVWAQLRRAVPGAVQQEYRPEYWKFGGARHYPLHERFFQASSERALAVWDLETPDARMRAAYVDAAHLLRCLGPARTEAHEAMTRFARTHLSDQPGVTRAATALREATLPLAWAPDWPEPGALGANLQGLHLHLNRLGLGLRSEALVYLAVCNPPATLPSGD</sequence>
<dbReference type="NCBIfam" id="TIGR03891">
    <property type="entry name" value="thiopep_ocin"/>
    <property type="match status" value="1"/>
</dbReference>
<evidence type="ECO:0000313" key="3">
    <source>
        <dbReference type="Proteomes" id="UP000644548"/>
    </source>
</evidence>
<protein>
    <recommendedName>
        <fullName evidence="1">Thiopeptide-type bacteriocin biosynthesis domain-containing protein</fullName>
    </recommendedName>
</protein>
<reference evidence="3" key="1">
    <citation type="journal article" date="2019" name="Int. J. Syst. Evol. Microbiol.">
        <title>The Global Catalogue of Microorganisms (GCM) 10K type strain sequencing project: providing services to taxonomists for standard genome sequencing and annotation.</title>
        <authorList>
            <consortium name="The Broad Institute Genomics Platform"/>
            <consortium name="The Broad Institute Genome Sequencing Center for Infectious Disease"/>
            <person name="Wu L."/>
            <person name="Ma J."/>
        </authorList>
    </citation>
    <scope>NUCLEOTIDE SEQUENCE [LARGE SCALE GENOMIC DNA]</scope>
    <source>
        <strain evidence="3">JCM 31405</strain>
    </source>
</reference>
<organism evidence="2 3">
    <name type="scientific">Deinococcus sedimenti</name>
    <dbReference type="NCBI Taxonomy" id="1867090"/>
    <lineage>
        <taxon>Bacteria</taxon>
        <taxon>Thermotogati</taxon>
        <taxon>Deinococcota</taxon>
        <taxon>Deinococci</taxon>
        <taxon>Deinococcales</taxon>
        <taxon>Deinococcaceae</taxon>
        <taxon>Deinococcus</taxon>
    </lineage>
</organism>
<comment type="caution">
    <text evidence="2">The sequence shown here is derived from an EMBL/GenBank/DDBJ whole genome shotgun (WGS) entry which is preliminary data.</text>
</comment>
<evidence type="ECO:0000259" key="1">
    <source>
        <dbReference type="Pfam" id="PF14028"/>
    </source>
</evidence>
<name>A0ABQ2S162_9DEIO</name>
<dbReference type="RefSeq" id="WP_189071258.1">
    <property type="nucleotide sequence ID" value="NZ_BMQN01000001.1"/>
</dbReference>
<keyword evidence="3" id="KW-1185">Reference proteome</keyword>
<evidence type="ECO:0000313" key="2">
    <source>
        <dbReference type="EMBL" id="GGR78304.1"/>
    </source>
</evidence>
<dbReference type="EMBL" id="BMQN01000001">
    <property type="protein sequence ID" value="GGR78304.1"/>
    <property type="molecule type" value="Genomic_DNA"/>
</dbReference>
<gene>
    <name evidence="2" type="ORF">GCM10008960_01360</name>
</gene>
<dbReference type="Pfam" id="PF14028">
    <property type="entry name" value="Lant_dehydr_C"/>
    <property type="match status" value="1"/>
</dbReference>
<proteinExistence type="predicted"/>
<feature type="domain" description="Thiopeptide-type bacteriocin biosynthesis" evidence="1">
    <location>
        <begin position="4"/>
        <end position="210"/>
    </location>
</feature>
<dbReference type="Proteomes" id="UP000644548">
    <property type="component" value="Unassembled WGS sequence"/>
</dbReference>